<sequence>MLIGHEPTFNLLSHFIIKIIITFNLISNHFSLSIPTKIIPSSFTSQLLTLNSTTPFSKTSTSANPLPLRNFIKHVRRVKPPLPTMANHVLELRIHIHKRITRIQIRIQTASNDIPMYGFPQPQVHEHGA</sequence>
<evidence type="ECO:0000313" key="1">
    <source>
        <dbReference type="EMBL" id="PON94784.1"/>
    </source>
</evidence>
<organism evidence="1 2">
    <name type="scientific">Trema orientale</name>
    <name type="common">Charcoal tree</name>
    <name type="synonym">Celtis orientalis</name>
    <dbReference type="NCBI Taxonomy" id="63057"/>
    <lineage>
        <taxon>Eukaryota</taxon>
        <taxon>Viridiplantae</taxon>
        <taxon>Streptophyta</taxon>
        <taxon>Embryophyta</taxon>
        <taxon>Tracheophyta</taxon>
        <taxon>Spermatophyta</taxon>
        <taxon>Magnoliopsida</taxon>
        <taxon>eudicotyledons</taxon>
        <taxon>Gunneridae</taxon>
        <taxon>Pentapetalae</taxon>
        <taxon>rosids</taxon>
        <taxon>fabids</taxon>
        <taxon>Rosales</taxon>
        <taxon>Cannabaceae</taxon>
        <taxon>Trema</taxon>
    </lineage>
</organism>
<dbReference type="EMBL" id="JXTC01000048">
    <property type="protein sequence ID" value="PON94784.1"/>
    <property type="molecule type" value="Genomic_DNA"/>
</dbReference>
<evidence type="ECO:0000313" key="2">
    <source>
        <dbReference type="Proteomes" id="UP000237000"/>
    </source>
</evidence>
<comment type="caution">
    <text evidence="1">The sequence shown here is derived from an EMBL/GenBank/DDBJ whole genome shotgun (WGS) entry which is preliminary data.</text>
</comment>
<proteinExistence type="predicted"/>
<keyword evidence="2" id="KW-1185">Reference proteome</keyword>
<dbReference type="OrthoDB" id="10405804at2759"/>
<protein>
    <submittedName>
        <fullName evidence="1">Uncharacterized protein</fullName>
    </submittedName>
</protein>
<name>A0A2P5FAH4_TREOI</name>
<accession>A0A2P5FAH4</accession>
<gene>
    <name evidence="1" type="ORF">TorRG33x02_092970</name>
</gene>
<dbReference type="Proteomes" id="UP000237000">
    <property type="component" value="Unassembled WGS sequence"/>
</dbReference>
<dbReference type="AlphaFoldDB" id="A0A2P5FAH4"/>
<dbReference type="InParanoid" id="A0A2P5FAH4"/>
<reference evidence="2" key="1">
    <citation type="submission" date="2016-06" db="EMBL/GenBank/DDBJ databases">
        <title>Parallel loss of symbiosis genes in relatives of nitrogen-fixing non-legume Parasponia.</title>
        <authorList>
            <person name="Van Velzen R."/>
            <person name="Holmer R."/>
            <person name="Bu F."/>
            <person name="Rutten L."/>
            <person name="Van Zeijl A."/>
            <person name="Liu W."/>
            <person name="Santuari L."/>
            <person name="Cao Q."/>
            <person name="Sharma T."/>
            <person name="Shen D."/>
            <person name="Roswanjaya Y."/>
            <person name="Wardhani T."/>
            <person name="Kalhor M.S."/>
            <person name="Jansen J."/>
            <person name="Van den Hoogen J."/>
            <person name="Gungor B."/>
            <person name="Hartog M."/>
            <person name="Hontelez J."/>
            <person name="Verver J."/>
            <person name="Yang W.-C."/>
            <person name="Schijlen E."/>
            <person name="Repin R."/>
            <person name="Schilthuizen M."/>
            <person name="Schranz E."/>
            <person name="Heidstra R."/>
            <person name="Miyata K."/>
            <person name="Fedorova E."/>
            <person name="Kohlen W."/>
            <person name="Bisseling T."/>
            <person name="Smit S."/>
            <person name="Geurts R."/>
        </authorList>
    </citation>
    <scope>NUCLEOTIDE SEQUENCE [LARGE SCALE GENOMIC DNA]</scope>
    <source>
        <strain evidence="2">cv. RG33-2</strain>
    </source>
</reference>